<dbReference type="Gene3D" id="3.20.20.70">
    <property type="entry name" value="Aldolase class I"/>
    <property type="match status" value="1"/>
</dbReference>
<name>A0AAD8P5J3_TARER</name>
<reference evidence="1" key="1">
    <citation type="journal article" date="2023" name="bioRxiv">
        <title>Improved chromosome-level genome assembly for marigold (Tagetes erecta).</title>
        <authorList>
            <person name="Jiang F."/>
            <person name="Yuan L."/>
            <person name="Wang S."/>
            <person name="Wang H."/>
            <person name="Xu D."/>
            <person name="Wang A."/>
            <person name="Fan W."/>
        </authorList>
    </citation>
    <scope>NUCLEOTIDE SEQUENCE</scope>
    <source>
        <strain evidence="1">WSJ</strain>
        <tissue evidence="1">Leaf</tissue>
    </source>
</reference>
<gene>
    <name evidence="1" type="ORF">QVD17_00097</name>
</gene>
<accession>A0AAD8P5J3</accession>
<evidence type="ECO:0000313" key="1">
    <source>
        <dbReference type="EMBL" id="KAK1434358.1"/>
    </source>
</evidence>
<dbReference type="InterPro" id="IPR013785">
    <property type="entry name" value="Aldolase_TIM"/>
</dbReference>
<evidence type="ECO:0000313" key="2">
    <source>
        <dbReference type="Proteomes" id="UP001229421"/>
    </source>
</evidence>
<protein>
    <submittedName>
        <fullName evidence="1">Uncharacterized protein</fullName>
    </submittedName>
</protein>
<dbReference type="SUPFAM" id="SSF51351">
    <property type="entry name" value="Triosephosphate isomerase (TIM)"/>
    <property type="match status" value="1"/>
</dbReference>
<dbReference type="Proteomes" id="UP001229421">
    <property type="component" value="Unassembled WGS sequence"/>
</dbReference>
<dbReference type="InterPro" id="IPR035990">
    <property type="entry name" value="TIM_sf"/>
</dbReference>
<dbReference type="EMBL" id="JAUHHV010000001">
    <property type="protein sequence ID" value="KAK1434358.1"/>
    <property type="molecule type" value="Genomic_DNA"/>
</dbReference>
<comment type="caution">
    <text evidence="1">The sequence shown here is derived from an EMBL/GenBank/DDBJ whole genome shotgun (WGS) entry which is preliminary data.</text>
</comment>
<proteinExistence type="predicted"/>
<keyword evidence="2" id="KW-1185">Reference proteome</keyword>
<organism evidence="1 2">
    <name type="scientific">Tagetes erecta</name>
    <name type="common">African marigold</name>
    <dbReference type="NCBI Taxonomy" id="13708"/>
    <lineage>
        <taxon>Eukaryota</taxon>
        <taxon>Viridiplantae</taxon>
        <taxon>Streptophyta</taxon>
        <taxon>Embryophyta</taxon>
        <taxon>Tracheophyta</taxon>
        <taxon>Spermatophyta</taxon>
        <taxon>Magnoliopsida</taxon>
        <taxon>eudicotyledons</taxon>
        <taxon>Gunneridae</taxon>
        <taxon>Pentapetalae</taxon>
        <taxon>asterids</taxon>
        <taxon>campanulids</taxon>
        <taxon>Asterales</taxon>
        <taxon>Asteraceae</taxon>
        <taxon>Asteroideae</taxon>
        <taxon>Heliantheae alliance</taxon>
        <taxon>Tageteae</taxon>
        <taxon>Tagetes</taxon>
    </lineage>
</organism>
<dbReference type="GO" id="GO:0004807">
    <property type="term" value="F:triose-phosphate isomerase activity"/>
    <property type="evidence" value="ECO:0007669"/>
    <property type="project" value="InterPro"/>
</dbReference>
<sequence length="134" mass="14964">MHYFNSDSLCRVVHNLSVNIKILLGGFESRKVLLSWSLLLEKLLQGGHRLSESDSLCRVVHNLSVNIKILLGGFESKTGEQFFFFFVSLYGLLEPGKWLHPSRAQEVHVAIHDGLAKNVSADVASKTRIIYGGL</sequence>
<dbReference type="AlphaFoldDB" id="A0AAD8P5J3"/>